<proteinExistence type="predicted"/>
<protein>
    <submittedName>
        <fullName evidence="1">Uncharacterized protein</fullName>
    </submittedName>
</protein>
<sequence length="233" mass="26263">MHTLSSCDATLLKLETYISTCDSEKVTTGPTAGGIRLPLYYVDDDLSPSVPRSRCVIQVLWHPRSGRRPPVASFDIFKPQEIQQAAIRVRDQCVKGNQFHGPQVGKEWILTRQWVLVLLGTALVGEGLWQKRTTLQHPGKQSSLRSLPPAASNPSFHEITMYWKSTSEENLIYDARGVTLEHVLNEYRDPTNPGAILKPVVNTLTDFRFQAFTDESEKHTAQPFFMKANLAEE</sequence>
<accession>A0ABR4AQP1</accession>
<keyword evidence="2" id="KW-1185">Reference proteome</keyword>
<comment type="caution">
    <text evidence="1">The sequence shown here is derived from an EMBL/GenBank/DDBJ whole genome shotgun (WGS) entry which is preliminary data.</text>
</comment>
<evidence type="ECO:0000313" key="1">
    <source>
        <dbReference type="EMBL" id="KAL2048020.1"/>
    </source>
</evidence>
<dbReference type="EMBL" id="JBHFEH010000085">
    <property type="protein sequence ID" value="KAL2048020.1"/>
    <property type="molecule type" value="Genomic_DNA"/>
</dbReference>
<gene>
    <name evidence="1" type="ORF">ABVK25_011116</name>
</gene>
<dbReference type="Proteomes" id="UP001590951">
    <property type="component" value="Unassembled WGS sequence"/>
</dbReference>
<reference evidence="1 2" key="1">
    <citation type="submission" date="2024-09" db="EMBL/GenBank/DDBJ databases">
        <title>Rethinking Asexuality: The Enigmatic Case of Functional Sexual Genes in Lepraria (Stereocaulaceae).</title>
        <authorList>
            <person name="Doellman M."/>
            <person name="Sun Y."/>
            <person name="Barcenas-Pena A."/>
            <person name="Lumbsch H.T."/>
            <person name="Grewe F."/>
        </authorList>
    </citation>
    <scope>NUCLEOTIDE SEQUENCE [LARGE SCALE GENOMIC DNA]</scope>
    <source>
        <strain evidence="1 2">Grewe 0041</strain>
    </source>
</reference>
<organism evidence="1 2">
    <name type="scientific">Lepraria finkii</name>
    <dbReference type="NCBI Taxonomy" id="1340010"/>
    <lineage>
        <taxon>Eukaryota</taxon>
        <taxon>Fungi</taxon>
        <taxon>Dikarya</taxon>
        <taxon>Ascomycota</taxon>
        <taxon>Pezizomycotina</taxon>
        <taxon>Lecanoromycetes</taxon>
        <taxon>OSLEUM clade</taxon>
        <taxon>Lecanoromycetidae</taxon>
        <taxon>Lecanorales</taxon>
        <taxon>Lecanorineae</taxon>
        <taxon>Stereocaulaceae</taxon>
        <taxon>Lepraria</taxon>
    </lineage>
</organism>
<name>A0ABR4AQP1_9LECA</name>
<evidence type="ECO:0000313" key="2">
    <source>
        <dbReference type="Proteomes" id="UP001590951"/>
    </source>
</evidence>